<evidence type="ECO:0000256" key="11">
    <source>
        <dbReference type="ARBA" id="ARBA00022989"/>
    </source>
</evidence>
<evidence type="ECO:0000256" key="12">
    <source>
        <dbReference type="ARBA" id="ARBA00023012"/>
    </source>
</evidence>
<dbReference type="Gene3D" id="3.30.565.10">
    <property type="entry name" value="Histidine kinase-like ATPase, C-terminal domain"/>
    <property type="match status" value="1"/>
</dbReference>
<keyword evidence="12" id="KW-0902">Two-component regulatory system</keyword>
<evidence type="ECO:0000256" key="4">
    <source>
        <dbReference type="ARBA" id="ARBA00022475"/>
    </source>
</evidence>
<dbReference type="InterPro" id="IPR007895">
    <property type="entry name" value="MASE1"/>
</dbReference>
<evidence type="ECO:0000256" key="5">
    <source>
        <dbReference type="ARBA" id="ARBA00022553"/>
    </source>
</evidence>
<dbReference type="SMART" id="SM00388">
    <property type="entry name" value="HisKA"/>
    <property type="match status" value="1"/>
</dbReference>
<accession>A0A7Z7HP34</accession>
<dbReference type="PANTHER" id="PTHR43065">
    <property type="entry name" value="SENSOR HISTIDINE KINASE"/>
    <property type="match status" value="1"/>
</dbReference>
<dbReference type="InterPro" id="IPR036890">
    <property type="entry name" value="HATPase_C_sf"/>
</dbReference>
<keyword evidence="13 14" id="KW-0472">Membrane</keyword>
<dbReference type="SUPFAM" id="SSF47384">
    <property type="entry name" value="Homodimeric domain of signal transducing histidine kinase"/>
    <property type="match status" value="1"/>
</dbReference>
<comment type="subcellular location">
    <subcellularLocation>
        <location evidence="2">Cell membrane</location>
        <topology evidence="2">Multi-pass membrane protein</topology>
    </subcellularLocation>
</comment>
<dbReference type="Pfam" id="PF02518">
    <property type="entry name" value="HATPase_c"/>
    <property type="match status" value="1"/>
</dbReference>
<gene>
    <name evidence="16" type="ORF">SDENCHOL_10287</name>
</gene>
<feature type="transmembrane region" description="Helical" evidence="14">
    <location>
        <begin position="212"/>
        <end position="232"/>
    </location>
</feature>
<name>A0A7Z7HP34_9PROT</name>
<feature type="domain" description="Histidine kinase" evidence="15">
    <location>
        <begin position="327"/>
        <end position="538"/>
    </location>
</feature>
<feature type="transmembrane region" description="Helical" evidence="14">
    <location>
        <begin position="284"/>
        <end position="302"/>
    </location>
</feature>
<dbReference type="CDD" id="cd00082">
    <property type="entry name" value="HisKA"/>
    <property type="match status" value="1"/>
</dbReference>
<dbReference type="GO" id="GO:0005524">
    <property type="term" value="F:ATP binding"/>
    <property type="evidence" value="ECO:0007669"/>
    <property type="project" value="UniProtKB-KW"/>
</dbReference>
<evidence type="ECO:0000256" key="9">
    <source>
        <dbReference type="ARBA" id="ARBA00022777"/>
    </source>
</evidence>
<evidence type="ECO:0000256" key="3">
    <source>
        <dbReference type="ARBA" id="ARBA00012438"/>
    </source>
</evidence>
<keyword evidence="7 14" id="KW-0812">Transmembrane</keyword>
<evidence type="ECO:0000256" key="14">
    <source>
        <dbReference type="SAM" id="Phobius"/>
    </source>
</evidence>
<dbReference type="AlphaFoldDB" id="A0A7Z7HP34"/>
<evidence type="ECO:0000256" key="1">
    <source>
        <dbReference type="ARBA" id="ARBA00000085"/>
    </source>
</evidence>
<keyword evidence="5" id="KW-0597">Phosphoprotein</keyword>
<comment type="catalytic activity">
    <reaction evidence="1">
        <text>ATP + protein L-histidine = ADP + protein N-phospho-L-histidine.</text>
        <dbReference type="EC" id="2.7.13.3"/>
    </reaction>
</comment>
<dbReference type="Proteomes" id="UP000242886">
    <property type="component" value="Chromosome SDENCHOL"/>
</dbReference>
<dbReference type="PRINTS" id="PR00344">
    <property type="entry name" value="BCTRLSENSOR"/>
</dbReference>
<proteinExistence type="predicted"/>
<dbReference type="Gene3D" id="1.10.287.130">
    <property type="match status" value="1"/>
</dbReference>
<keyword evidence="11 14" id="KW-1133">Transmembrane helix</keyword>
<dbReference type="SMART" id="SM00387">
    <property type="entry name" value="HATPase_c"/>
    <property type="match status" value="1"/>
</dbReference>
<dbReference type="Pfam" id="PF05231">
    <property type="entry name" value="MASE1"/>
    <property type="match status" value="1"/>
</dbReference>
<feature type="transmembrane region" description="Helical" evidence="14">
    <location>
        <begin position="252"/>
        <end position="272"/>
    </location>
</feature>
<keyword evidence="9 16" id="KW-0418">Kinase</keyword>
<keyword evidence="17" id="KW-1185">Reference proteome</keyword>
<sequence>MASVMRENGRMKQTSGLPQRLLQTLIYIAWSLAFVLLYVLLDWASYISPLRHLNVTLWNPAPALGLLYLMRRGRHALLALFVAIVSSELSVRGSPGSLPVTLWLSLVLTLSYGGIAALLKRHFPDSGLFSDRRGLLVWLTIIVTGSLISSLLFISQLLLAGLLTVDECANAIMHFWIGDSVGIFVTLPVLWWLQDEPRRLLFRKTLLRGETFAYASFTLLMLWIAFVPGAQANYRYFYVLFLPLVWAASRQGLSGAIFCIALLQIGLLLGGLLQQATDITLFELQMRTFLLALVGFLIGASVDEQRRAATELRHSLRLAAAGEMAGALAHELNQPLTALSAYGSACQQLLQRGGSEQQLHEVIHRMIGEAERAALVMRRLRDFFRTGATKLEQFALGELIASVVTPFREKAALTGMTFEIGEIPAVTIHGDPLQLGVVLRNLLANACEAVAASPHAPGRVSLSARIESGNRVVIEVADSGPGISSAIVDQLFEPFASTKSSGLGLGLAISRTIAEAHGGSLTAVLGSQGCFRLVLPIE</sequence>
<feature type="transmembrane region" description="Helical" evidence="14">
    <location>
        <begin position="21"/>
        <end position="41"/>
    </location>
</feature>
<evidence type="ECO:0000256" key="2">
    <source>
        <dbReference type="ARBA" id="ARBA00004651"/>
    </source>
</evidence>
<dbReference type="SUPFAM" id="SSF55874">
    <property type="entry name" value="ATPase domain of HSP90 chaperone/DNA topoisomerase II/histidine kinase"/>
    <property type="match status" value="1"/>
</dbReference>
<dbReference type="InterPro" id="IPR003661">
    <property type="entry name" value="HisK_dim/P_dom"/>
</dbReference>
<keyword evidence="8" id="KW-0547">Nucleotide-binding</keyword>
<dbReference type="Pfam" id="PF00512">
    <property type="entry name" value="HisKA"/>
    <property type="match status" value="1"/>
</dbReference>
<evidence type="ECO:0000256" key="8">
    <source>
        <dbReference type="ARBA" id="ARBA00022741"/>
    </source>
</evidence>
<dbReference type="EMBL" id="LT837803">
    <property type="protein sequence ID" value="SMB21349.1"/>
    <property type="molecule type" value="Genomic_DNA"/>
</dbReference>
<evidence type="ECO:0000256" key="6">
    <source>
        <dbReference type="ARBA" id="ARBA00022679"/>
    </source>
</evidence>
<dbReference type="InterPro" id="IPR036097">
    <property type="entry name" value="HisK_dim/P_sf"/>
</dbReference>
<dbReference type="GO" id="GO:0005886">
    <property type="term" value="C:plasma membrane"/>
    <property type="evidence" value="ECO:0007669"/>
    <property type="project" value="UniProtKB-SubCell"/>
</dbReference>
<feature type="transmembrane region" description="Helical" evidence="14">
    <location>
        <begin position="135"/>
        <end position="159"/>
    </location>
</feature>
<dbReference type="EC" id="2.7.13.3" evidence="3"/>
<dbReference type="InterPro" id="IPR005467">
    <property type="entry name" value="His_kinase_dom"/>
</dbReference>
<evidence type="ECO:0000256" key="7">
    <source>
        <dbReference type="ARBA" id="ARBA00022692"/>
    </source>
</evidence>
<dbReference type="PANTHER" id="PTHR43065:SF10">
    <property type="entry name" value="PEROXIDE STRESS-ACTIVATED HISTIDINE KINASE MAK3"/>
    <property type="match status" value="1"/>
</dbReference>
<dbReference type="InterPro" id="IPR003594">
    <property type="entry name" value="HATPase_dom"/>
</dbReference>
<dbReference type="PROSITE" id="PS50109">
    <property type="entry name" value="HIS_KIN"/>
    <property type="match status" value="1"/>
</dbReference>
<evidence type="ECO:0000313" key="17">
    <source>
        <dbReference type="Proteomes" id="UP000242886"/>
    </source>
</evidence>
<evidence type="ECO:0000256" key="13">
    <source>
        <dbReference type="ARBA" id="ARBA00023136"/>
    </source>
</evidence>
<keyword evidence="4" id="KW-1003">Cell membrane</keyword>
<organism evidence="16 17">
    <name type="scientific">Sterolibacterium denitrificans</name>
    <dbReference type="NCBI Taxonomy" id="157592"/>
    <lineage>
        <taxon>Bacteria</taxon>
        <taxon>Pseudomonadati</taxon>
        <taxon>Pseudomonadota</taxon>
        <taxon>Betaproteobacteria</taxon>
        <taxon>Nitrosomonadales</taxon>
        <taxon>Sterolibacteriaceae</taxon>
        <taxon>Sterolibacterium</taxon>
    </lineage>
</organism>
<protein>
    <recommendedName>
        <fullName evidence="3">histidine kinase</fullName>
        <ecNumber evidence="3">2.7.13.3</ecNumber>
    </recommendedName>
</protein>
<feature type="transmembrane region" description="Helical" evidence="14">
    <location>
        <begin position="171"/>
        <end position="192"/>
    </location>
</feature>
<dbReference type="GO" id="GO:0000155">
    <property type="term" value="F:phosphorelay sensor kinase activity"/>
    <property type="evidence" value="ECO:0007669"/>
    <property type="project" value="InterPro"/>
</dbReference>
<keyword evidence="10 16" id="KW-0067">ATP-binding</keyword>
<reference evidence="16" key="1">
    <citation type="submission" date="2017-03" db="EMBL/GenBank/DDBJ databases">
        <authorList>
            <consortium name="AG Boll"/>
        </authorList>
    </citation>
    <scope>NUCLEOTIDE SEQUENCE [LARGE SCALE GENOMIC DNA]</scope>
    <source>
        <strain evidence="16">Chol</strain>
    </source>
</reference>
<dbReference type="InterPro" id="IPR004358">
    <property type="entry name" value="Sig_transdc_His_kin-like_C"/>
</dbReference>
<evidence type="ECO:0000313" key="16">
    <source>
        <dbReference type="EMBL" id="SMB21349.1"/>
    </source>
</evidence>
<keyword evidence="6" id="KW-0808">Transferase</keyword>
<feature type="transmembrane region" description="Helical" evidence="14">
    <location>
        <begin position="100"/>
        <end position="119"/>
    </location>
</feature>
<evidence type="ECO:0000256" key="10">
    <source>
        <dbReference type="ARBA" id="ARBA00022840"/>
    </source>
</evidence>
<evidence type="ECO:0000259" key="15">
    <source>
        <dbReference type="PROSITE" id="PS50109"/>
    </source>
</evidence>